<dbReference type="GO" id="GO:0019843">
    <property type="term" value="F:rRNA binding"/>
    <property type="evidence" value="ECO:0007669"/>
    <property type="project" value="UniProtKB-KW"/>
</dbReference>
<organism evidence="9 10">
    <name type="scientific">Wigglesworthia glossinidia endosymbiont of Glossina morsitans morsitans</name>
    <name type="common">Yale colony</name>
    <dbReference type="NCBI Taxonomy" id="1142511"/>
    <lineage>
        <taxon>Bacteria</taxon>
        <taxon>Pseudomonadati</taxon>
        <taxon>Pseudomonadota</taxon>
        <taxon>Gammaproteobacteria</taxon>
        <taxon>Enterobacterales</taxon>
        <taxon>Erwiniaceae</taxon>
        <taxon>Wigglesworthia</taxon>
    </lineage>
</organism>
<dbReference type="PANTHER" id="PTHR33280">
    <property type="entry name" value="50S RIBOSOMAL PROTEIN L31, CHLOROPLASTIC"/>
    <property type="match status" value="1"/>
</dbReference>
<dbReference type="SUPFAM" id="SSF143800">
    <property type="entry name" value="L28p-like"/>
    <property type="match status" value="1"/>
</dbReference>
<evidence type="ECO:0000313" key="9">
    <source>
        <dbReference type="EMBL" id="AFA41321.1"/>
    </source>
</evidence>
<evidence type="ECO:0000256" key="7">
    <source>
        <dbReference type="ARBA" id="ARBA00035687"/>
    </source>
</evidence>
<dbReference type="STRING" id="1142511.WIGMOR_0499"/>
<comment type="similarity">
    <text evidence="1 8">Belongs to the bacterial ribosomal protein bL31 family. Type A subfamily.</text>
</comment>
<dbReference type="HAMAP" id="MF_00501">
    <property type="entry name" value="Ribosomal_bL31_1"/>
    <property type="match status" value="1"/>
</dbReference>
<feature type="binding site" evidence="8">
    <location>
        <position position="18"/>
    </location>
    <ligand>
        <name>Zn(2+)</name>
        <dbReference type="ChEBI" id="CHEBI:29105"/>
    </ligand>
</feature>
<dbReference type="GO" id="GO:0006412">
    <property type="term" value="P:translation"/>
    <property type="evidence" value="ECO:0007669"/>
    <property type="project" value="UniProtKB-UniRule"/>
</dbReference>
<protein>
    <recommendedName>
        <fullName evidence="7 8">Large ribosomal subunit protein bL31</fullName>
    </recommendedName>
</protein>
<dbReference type="PROSITE" id="PS01143">
    <property type="entry name" value="RIBOSOMAL_L31"/>
    <property type="match status" value="1"/>
</dbReference>
<dbReference type="Proteomes" id="UP000009061">
    <property type="component" value="Chromosome"/>
</dbReference>
<dbReference type="InterPro" id="IPR027491">
    <property type="entry name" value="Ribosomal_bL31_A"/>
</dbReference>
<evidence type="ECO:0000256" key="3">
    <source>
        <dbReference type="ARBA" id="ARBA00022730"/>
    </source>
</evidence>
<feature type="binding site" evidence="8">
    <location>
        <position position="16"/>
    </location>
    <ligand>
        <name>Zn(2+)</name>
        <dbReference type="ChEBI" id="CHEBI:29105"/>
    </ligand>
</feature>
<comment type="subunit">
    <text evidence="2 8">Part of the 50S ribosomal subunit.</text>
</comment>
<evidence type="ECO:0000256" key="1">
    <source>
        <dbReference type="ARBA" id="ARBA00009296"/>
    </source>
</evidence>
<accession>H6Q538</accession>
<comment type="cofactor">
    <cofactor evidence="8">
        <name>Zn(2+)</name>
        <dbReference type="ChEBI" id="CHEBI:29105"/>
    </cofactor>
    <text evidence="8">Binds 1 zinc ion per subunit.</text>
</comment>
<dbReference type="Pfam" id="PF01197">
    <property type="entry name" value="Ribosomal_L31"/>
    <property type="match status" value="1"/>
</dbReference>
<evidence type="ECO:0000256" key="4">
    <source>
        <dbReference type="ARBA" id="ARBA00022884"/>
    </source>
</evidence>
<dbReference type="PANTHER" id="PTHR33280:SF1">
    <property type="entry name" value="LARGE RIBOSOMAL SUBUNIT PROTEIN BL31C"/>
    <property type="match status" value="1"/>
</dbReference>
<dbReference type="RefSeq" id="WP_014354260.1">
    <property type="nucleotide sequence ID" value="NC_016893.1"/>
</dbReference>
<dbReference type="GO" id="GO:1990904">
    <property type="term" value="C:ribonucleoprotein complex"/>
    <property type="evidence" value="ECO:0007669"/>
    <property type="project" value="UniProtKB-KW"/>
</dbReference>
<evidence type="ECO:0000256" key="6">
    <source>
        <dbReference type="ARBA" id="ARBA00023274"/>
    </source>
</evidence>
<proteinExistence type="inferred from homology"/>
<dbReference type="GO" id="GO:0003735">
    <property type="term" value="F:structural constituent of ribosome"/>
    <property type="evidence" value="ECO:0007669"/>
    <property type="project" value="InterPro"/>
</dbReference>
<feature type="binding site" evidence="8">
    <location>
        <position position="40"/>
    </location>
    <ligand>
        <name>Zn(2+)</name>
        <dbReference type="ChEBI" id="CHEBI:29105"/>
    </ligand>
</feature>
<dbReference type="InterPro" id="IPR034704">
    <property type="entry name" value="Ribosomal_bL28/bL31-like_sf"/>
</dbReference>
<evidence type="ECO:0000256" key="2">
    <source>
        <dbReference type="ARBA" id="ARBA00011838"/>
    </source>
</evidence>
<evidence type="ECO:0000256" key="5">
    <source>
        <dbReference type="ARBA" id="ARBA00022980"/>
    </source>
</evidence>
<evidence type="ECO:0000256" key="8">
    <source>
        <dbReference type="HAMAP-Rule" id="MF_00501"/>
    </source>
</evidence>
<name>H6Q538_WIGGL</name>
<dbReference type="PRINTS" id="PR01249">
    <property type="entry name" value="RIBOSOMALL31"/>
</dbReference>
<keyword evidence="3 8" id="KW-0699">rRNA-binding</keyword>
<keyword evidence="5 8" id="KW-0689">Ribosomal protein</keyword>
<dbReference type="NCBIfam" id="TIGR00105">
    <property type="entry name" value="L31"/>
    <property type="match status" value="1"/>
</dbReference>
<keyword evidence="10" id="KW-1185">Reference proteome</keyword>
<dbReference type="HOGENOM" id="CLU_114306_4_0_6"/>
<dbReference type="KEGG" id="wgl:WIGMOR_0499"/>
<feature type="binding site" evidence="8">
    <location>
        <position position="37"/>
    </location>
    <ligand>
        <name>Zn(2+)</name>
        <dbReference type="ChEBI" id="CHEBI:29105"/>
    </ligand>
</feature>
<dbReference type="OrthoDB" id="9803251at2"/>
<dbReference type="GO" id="GO:0046872">
    <property type="term" value="F:metal ion binding"/>
    <property type="evidence" value="ECO:0007669"/>
    <property type="project" value="UniProtKB-KW"/>
</dbReference>
<dbReference type="eggNOG" id="COG0254">
    <property type="taxonomic scope" value="Bacteria"/>
</dbReference>
<dbReference type="Gene3D" id="4.10.830.30">
    <property type="entry name" value="Ribosomal protein L31"/>
    <property type="match status" value="1"/>
</dbReference>
<dbReference type="EMBL" id="CP003315">
    <property type="protein sequence ID" value="AFA41321.1"/>
    <property type="molecule type" value="Genomic_DNA"/>
</dbReference>
<keyword evidence="8" id="KW-0862">Zinc</keyword>
<keyword evidence="8" id="KW-0479">Metal-binding</keyword>
<reference evidence="9 10" key="1">
    <citation type="journal article" date="2012" name="MBio">
        <title>Insight into the transmission biology and species-specific functional capabilities of tsetse (Diptera: glossinidae) obligate symbiont wigglesworthia.</title>
        <authorList>
            <person name="Rio R.V."/>
            <person name="Symula R.E."/>
            <person name="Wang J."/>
            <person name="Lohs C."/>
            <person name="Wu Y.N."/>
            <person name="Snyder A.K."/>
            <person name="Bjornson R.D."/>
            <person name="Oshima K."/>
            <person name="Biehl B.S."/>
            <person name="Perna N.T."/>
            <person name="Hattori M."/>
            <person name="Aksoy S."/>
        </authorList>
    </citation>
    <scope>NUCLEOTIDE SEQUENCE [LARGE SCALE GENOMIC DNA]</scope>
    <source>
        <strain evidence="9">WGM</strain>
    </source>
</reference>
<evidence type="ECO:0000313" key="10">
    <source>
        <dbReference type="Proteomes" id="UP000009061"/>
    </source>
</evidence>
<dbReference type="AlphaFoldDB" id="H6Q538"/>
<sequence>MKKNIHPQCLKIYATCTCGNSFEIISTLKKSIHLDVCSKCHPFYTGTQRILNTRGRVNKFHTRFNKIISTK</sequence>
<dbReference type="InterPro" id="IPR002150">
    <property type="entry name" value="Ribosomal_bL31"/>
</dbReference>
<dbReference type="GO" id="GO:0005840">
    <property type="term" value="C:ribosome"/>
    <property type="evidence" value="ECO:0007669"/>
    <property type="project" value="UniProtKB-KW"/>
</dbReference>
<keyword evidence="6 8" id="KW-0687">Ribonucleoprotein</keyword>
<gene>
    <name evidence="8 9" type="primary">rpmE</name>
    <name evidence="9" type="ORF">WIGMOR_0499</name>
</gene>
<dbReference type="NCBIfam" id="NF001809">
    <property type="entry name" value="PRK00528.1"/>
    <property type="match status" value="1"/>
</dbReference>
<dbReference type="InterPro" id="IPR042105">
    <property type="entry name" value="Ribosomal_bL31_sf"/>
</dbReference>
<dbReference type="NCBIfam" id="NF000612">
    <property type="entry name" value="PRK00019.1"/>
    <property type="match status" value="1"/>
</dbReference>
<keyword evidence="4 8" id="KW-0694">RNA-binding</keyword>
<comment type="function">
    <text evidence="8">Binds the 23S rRNA.</text>
</comment>